<evidence type="ECO:0000313" key="2">
    <source>
        <dbReference type="EMBL" id="KAK2120763.1"/>
    </source>
</evidence>
<protein>
    <submittedName>
        <fullName evidence="2">Uncharacterized protein</fullName>
    </submittedName>
</protein>
<organism evidence="2 3">
    <name type="scientific">Saguinus oedipus</name>
    <name type="common">Cotton-top tamarin</name>
    <name type="synonym">Oedipomidas oedipus</name>
    <dbReference type="NCBI Taxonomy" id="9490"/>
    <lineage>
        <taxon>Eukaryota</taxon>
        <taxon>Metazoa</taxon>
        <taxon>Chordata</taxon>
        <taxon>Craniata</taxon>
        <taxon>Vertebrata</taxon>
        <taxon>Euteleostomi</taxon>
        <taxon>Mammalia</taxon>
        <taxon>Eutheria</taxon>
        <taxon>Euarchontoglires</taxon>
        <taxon>Primates</taxon>
        <taxon>Haplorrhini</taxon>
        <taxon>Platyrrhini</taxon>
        <taxon>Cebidae</taxon>
        <taxon>Callitrichinae</taxon>
        <taxon>Saguinus</taxon>
    </lineage>
</organism>
<feature type="compositionally biased region" description="Low complexity" evidence="1">
    <location>
        <begin position="218"/>
        <end position="236"/>
    </location>
</feature>
<feature type="compositionally biased region" description="Low complexity" evidence="1">
    <location>
        <begin position="19"/>
        <end position="36"/>
    </location>
</feature>
<accession>A0ABQ9WGH3</accession>
<proteinExistence type="predicted"/>
<dbReference type="Proteomes" id="UP001266305">
    <property type="component" value="Unassembled WGS sequence"/>
</dbReference>
<evidence type="ECO:0000313" key="3">
    <source>
        <dbReference type="Proteomes" id="UP001266305"/>
    </source>
</evidence>
<gene>
    <name evidence="2" type="ORF">P7K49_002149</name>
</gene>
<feature type="region of interest" description="Disordered" evidence="1">
    <location>
        <begin position="1"/>
        <end position="57"/>
    </location>
</feature>
<evidence type="ECO:0000256" key="1">
    <source>
        <dbReference type="SAM" id="MobiDB-lite"/>
    </source>
</evidence>
<keyword evidence="3" id="KW-1185">Reference proteome</keyword>
<reference evidence="2 3" key="1">
    <citation type="submission" date="2023-05" db="EMBL/GenBank/DDBJ databases">
        <title>B98-5 Cell Line De Novo Hybrid Assembly: An Optical Mapping Approach.</title>
        <authorList>
            <person name="Kananen K."/>
            <person name="Auerbach J.A."/>
            <person name="Kautto E."/>
            <person name="Blachly J.S."/>
        </authorList>
    </citation>
    <scope>NUCLEOTIDE SEQUENCE [LARGE SCALE GENOMIC DNA]</scope>
    <source>
        <strain evidence="2">B95-8</strain>
        <tissue evidence="2">Cell line</tissue>
    </source>
</reference>
<name>A0ABQ9WGH3_SAGOE</name>
<comment type="caution">
    <text evidence="2">The sequence shown here is derived from an EMBL/GenBank/DDBJ whole genome shotgun (WGS) entry which is preliminary data.</text>
</comment>
<sequence>MQPELPGSAERPTVSRGRASCASPAPAVAAPHPNSAGPSGSRPGEASAGLRTAGTGRPWPGGRDICPICAASFCVSLGVTPAVPALPAAAPSPSPQHSAQRGCGLGQLRVPALAQGLPQACSVLTGPGGRARGFAPKQVLPHRFLLSPGPGPAWLPRLPAPHSRQLVPSQARPGIGAVLSAGPSEPVAPPAPRQVSCLHRGAPCRVGGKGEGGLQTREPGAGAEPPAVGVARCGRG</sequence>
<feature type="region of interest" description="Disordered" evidence="1">
    <location>
        <begin position="208"/>
        <end position="236"/>
    </location>
</feature>
<dbReference type="EMBL" id="JASSZA010000001">
    <property type="protein sequence ID" value="KAK2120763.1"/>
    <property type="molecule type" value="Genomic_DNA"/>
</dbReference>